<keyword evidence="2" id="KW-1185">Reference proteome</keyword>
<organism evidence="1 2">
    <name type="scientific">Methylocucumis oryzae</name>
    <dbReference type="NCBI Taxonomy" id="1632867"/>
    <lineage>
        <taxon>Bacteria</taxon>
        <taxon>Pseudomonadati</taxon>
        <taxon>Pseudomonadota</taxon>
        <taxon>Gammaproteobacteria</taxon>
        <taxon>Methylococcales</taxon>
        <taxon>Methylococcaceae</taxon>
        <taxon>Methylocucumis</taxon>
    </lineage>
</organism>
<reference evidence="2" key="1">
    <citation type="submission" date="2015-03" db="EMBL/GenBank/DDBJ databases">
        <title>Draft genome sequence of a novel methanotroph (Sn10-6) isolated from flooded ricefield rhizosphere in India.</title>
        <authorList>
            <person name="Pandit P.S."/>
            <person name="Pore S.D."/>
            <person name="Arora P."/>
            <person name="Kapse N.G."/>
            <person name="Dhakephalkar P.K."/>
            <person name="Rahalkar M.C."/>
        </authorList>
    </citation>
    <scope>NUCLEOTIDE SEQUENCE [LARGE SCALE GENOMIC DNA]</scope>
    <source>
        <strain evidence="2">Sn10-6</strain>
    </source>
</reference>
<comment type="caution">
    <text evidence="1">The sequence shown here is derived from an EMBL/GenBank/DDBJ whole genome shotgun (WGS) entry which is preliminary data.</text>
</comment>
<reference evidence="1 2" key="2">
    <citation type="journal article" date="2016" name="Microb. Ecol.">
        <title>Genome Characteristics of a Novel Type I Methanotroph (Sn10-6) Isolated from a Flooded Indian Rice Field.</title>
        <authorList>
            <person name="Rahalkar M.C."/>
            <person name="Pandit P.S."/>
            <person name="Dhakephalkar P.K."/>
            <person name="Pore S."/>
            <person name="Arora P."/>
            <person name="Kapse N."/>
        </authorList>
    </citation>
    <scope>NUCLEOTIDE SEQUENCE [LARGE SCALE GENOMIC DNA]</scope>
    <source>
        <strain evidence="1 2">Sn10-6</strain>
    </source>
</reference>
<protein>
    <submittedName>
        <fullName evidence="1">Uncharacterized protein</fullName>
    </submittedName>
</protein>
<dbReference type="InterPro" id="IPR011250">
    <property type="entry name" value="OMP/PagP_B-barrel"/>
</dbReference>
<dbReference type="Gene3D" id="2.40.160.20">
    <property type="match status" value="1"/>
</dbReference>
<gene>
    <name evidence="1" type="ORF">VZ94_04615</name>
</gene>
<dbReference type="Proteomes" id="UP000033684">
    <property type="component" value="Unassembled WGS sequence"/>
</dbReference>
<dbReference type="EMBL" id="LAJX01000037">
    <property type="protein sequence ID" value="KJV07461.1"/>
    <property type="molecule type" value="Genomic_DNA"/>
</dbReference>
<name>A0A0F3IL68_9GAMM</name>
<accession>A0A0F3IL68</accession>
<proteinExistence type="predicted"/>
<sequence length="261" mass="28921">MKINLHQTSKIREKLSRFIAPAVLVSGLLLTSNTNAEINLAIYGGKSFIDNSDLNLTQGNTNLNYSNVSWEDNSFDEPAFYGARIGYWFNSMPNWGVSVDFAHLKNYLVDSETVAVNGVQNGVPINANVPINSTDLKEFNMSHGVNTLTFNGHYRWFPAGQRDETFLGRMQLYTGLGIGFAIPHVEALVNSEKTYEYQAGAGPAFNGMLGINYDLYKFISGFAEYKLTYVDVEDDLIGGGTISTDTVNHQLIFGLAVHFDM</sequence>
<evidence type="ECO:0000313" key="1">
    <source>
        <dbReference type="EMBL" id="KJV07461.1"/>
    </source>
</evidence>
<dbReference type="SUPFAM" id="SSF56925">
    <property type="entry name" value="OMPA-like"/>
    <property type="match status" value="1"/>
</dbReference>
<evidence type="ECO:0000313" key="2">
    <source>
        <dbReference type="Proteomes" id="UP000033684"/>
    </source>
</evidence>
<dbReference type="AlphaFoldDB" id="A0A0F3IL68"/>